<feature type="signal peptide" evidence="1">
    <location>
        <begin position="1"/>
        <end position="18"/>
    </location>
</feature>
<dbReference type="InParanoid" id="A0A194XH67"/>
<accession>A0A194XH67</accession>
<name>A0A194XH67_MOLSC</name>
<feature type="chain" id="PRO_5008268243" description="Ubiquitin 3 binding protein But2 C-terminal domain-containing protein" evidence="1">
    <location>
        <begin position="19"/>
        <end position="205"/>
    </location>
</feature>
<reference evidence="3 4" key="1">
    <citation type="submission" date="2015-10" db="EMBL/GenBank/DDBJ databases">
        <title>Full genome of DAOMC 229536 Phialocephala scopiformis, a fungal endophyte of spruce producing the potent anti-insectan compound rugulosin.</title>
        <authorList>
            <consortium name="DOE Joint Genome Institute"/>
            <person name="Walker A.K."/>
            <person name="Frasz S.L."/>
            <person name="Seifert K.A."/>
            <person name="Miller J.D."/>
            <person name="Mondo S.J."/>
            <person name="Labutti K."/>
            <person name="Lipzen A."/>
            <person name="Dockter R."/>
            <person name="Kennedy M."/>
            <person name="Grigoriev I.V."/>
            <person name="Spatafora J.W."/>
        </authorList>
    </citation>
    <scope>NUCLEOTIDE SEQUENCE [LARGE SCALE GENOMIC DNA]</scope>
    <source>
        <strain evidence="3 4">CBS 120377</strain>
    </source>
</reference>
<keyword evidence="4" id="KW-1185">Reference proteome</keyword>
<dbReference type="RefSeq" id="XP_018073863.1">
    <property type="nucleotide sequence ID" value="XM_018211758.1"/>
</dbReference>
<evidence type="ECO:0000256" key="1">
    <source>
        <dbReference type="SAM" id="SignalP"/>
    </source>
</evidence>
<feature type="domain" description="Ubiquitin 3 binding protein But2 C-terminal" evidence="2">
    <location>
        <begin position="70"/>
        <end position="170"/>
    </location>
</feature>
<dbReference type="EMBL" id="KQ947411">
    <property type="protein sequence ID" value="KUJ19508.1"/>
    <property type="molecule type" value="Genomic_DNA"/>
</dbReference>
<evidence type="ECO:0000313" key="4">
    <source>
        <dbReference type="Proteomes" id="UP000070700"/>
    </source>
</evidence>
<dbReference type="STRING" id="149040.A0A194XH67"/>
<sequence>MLPTTLLTIGAILGITSALPVESILERQSNCPTDLPQNLVHLYQDDPDTYYSNLAQTNQEMLLYQDVNSAGQVADRITSLVAFTPPTGSWGCALKITFPSTYTFPTLTGATPTLNVYAYPAPIPSAPTWNNVMPNIGSLLGTVTVAPGISATINSETCPTTAGGQLAFVFEYADWITAPGSVEWVNYVNAMNGAGLTGAYMTYNC</sequence>
<evidence type="ECO:0000259" key="2">
    <source>
        <dbReference type="Pfam" id="PF09792"/>
    </source>
</evidence>
<dbReference type="AlphaFoldDB" id="A0A194XH67"/>
<dbReference type="OrthoDB" id="5308323at2759"/>
<keyword evidence="1" id="KW-0732">Signal</keyword>
<evidence type="ECO:0000313" key="3">
    <source>
        <dbReference type="EMBL" id="KUJ19508.1"/>
    </source>
</evidence>
<dbReference type="GeneID" id="28821484"/>
<dbReference type="InterPro" id="IPR018620">
    <property type="entry name" value="Ubiquitin3-bd_protein_But2_C"/>
</dbReference>
<gene>
    <name evidence="3" type="ORF">LY89DRAFT_642594</name>
</gene>
<protein>
    <recommendedName>
        <fullName evidence="2">Ubiquitin 3 binding protein But2 C-terminal domain-containing protein</fullName>
    </recommendedName>
</protein>
<dbReference type="KEGG" id="psco:LY89DRAFT_642594"/>
<dbReference type="Pfam" id="PF09792">
    <property type="entry name" value="But2"/>
    <property type="match status" value="1"/>
</dbReference>
<organism evidence="3 4">
    <name type="scientific">Mollisia scopiformis</name>
    <name type="common">Conifer needle endophyte fungus</name>
    <name type="synonym">Phialocephala scopiformis</name>
    <dbReference type="NCBI Taxonomy" id="149040"/>
    <lineage>
        <taxon>Eukaryota</taxon>
        <taxon>Fungi</taxon>
        <taxon>Dikarya</taxon>
        <taxon>Ascomycota</taxon>
        <taxon>Pezizomycotina</taxon>
        <taxon>Leotiomycetes</taxon>
        <taxon>Helotiales</taxon>
        <taxon>Mollisiaceae</taxon>
        <taxon>Mollisia</taxon>
    </lineage>
</organism>
<dbReference type="Proteomes" id="UP000070700">
    <property type="component" value="Unassembled WGS sequence"/>
</dbReference>
<proteinExistence type="predicted"/>